<evidence type="ECO:0000313" key="2">
    <source>
        <dbReference type="Proteomes" id="UP000752297"/>
    </source>
</evidence>
<comment type="caution">
    <text evidence="1">The sequence shown here is derived from an EMBL/GenBank/DDBJ whole genome shotgun (WGS) entry which is preliminary data.</text>
</comment>
<reference evidence="1 2" key="1">
    <citation type="submission" date="2021-06" db="EMBL/GenBank/DDBJ databases">
        <title>Falsochrobactrum tianjin sp.nov., a new petroleum-degrading bacteria isolated from oily soils.</title>
        <authorList>
            <person name="Chen G."/>
            <person name="Chen H."/>
            <person name="Tian J."/>
            <person name="Qing J."/>
            <person name="Zhong L."/>
            <person name="Ma W."/>
            <person name="Song Y."/>
            <person name="Cui X."/>
            <person name="Yan B."/>
        </authorList>
    </citation>
    <scope>NUCLEOTIDE SEQUENCE [LARGE SCALE GENOMIC DNA]</scope>
    <source>
        <strain evidence="1 2">TDYN1</strain>
    </source>
</reference>
<dbReference type="Proteomes" id="UP000752297">
    <property type="component" value="Unassembled WGS sequence"/>
</dbReference>
<accession>A0A949PPW6</accession>
<gene>
    <name evidence="1" type="ORF">KUG47_12170</name>
</gene>
<dbReference type="EMBL" id="JAHRVA010000005">
    <property type="protein sequence ID" value="MBV2144250.1"/>
    <property type="molecule type" value="Genomic_DNA"/>
</dbReference>
<protein>
    <submittedName>
        <fullName evidence="1">Uncharacterized protein</fullName>
    </submittedName>
</protein>
<proteinExistence type="predicted"/>
<sequence>METLPMRASEAVQLQAFIAAARGGMVTIVYRPTHICIPRAYWGDANNPHITGTALRGTVTNGYTVQFTSVVPGLVLQAGDLISLTSGTYRQMVQIVTGATAASTQMTVTVDQPIASYIAAGATVRLKQPEMNTRLVKDSFQMSKGPRPVASFQLIEVPK</sequence>
<evidence type="ECO:0000313" key="1">
    <source>
        <dbReference type="EMBL" id="MBV2144250.1"/>
    </source>
</evidence>
<dbReference type="AlphaFoldDB" id="A0A949PPW6"/>
<organism evidence="1 2">
    <name type="scientific">Falsochrobactrum tianjinense</name>
    <dbReference type="NCBI Taxonomy" id="2706015"/>
    <lineage>
        <taxon>Bacteria</taxon>
        <taxon>Pseudomonadati</taxon>
        <taxon>Pseudomonadota</taxon>
        <taxon>Alphaproteobacteria</taxon>
        <taxon>Hyphomicrobiales</taxon>
        <taxon>Brucellaceae</taxon>
        <taxon>Falsochrobactrum</taxon>
    </lineage>
</organism>
<name>A0A949PPW6_9HYPH</name>
<keyword evidence="2" id="KW-1185">Reference proteome</keyword>